<dbReference type="SUPFAM" id="SSF52540">
    <property type="entry name" value="P-loop containing nucleoside triphosphate hydrolases"/>
    <property type="match status" value="1"/>
</dbReference>
<dbReference type="EMBL" id="CP042905">
    <property type="protein sequence ID" value="QEE14869.1"/>
    <property type="molecule type" value="Genomic_DNA"/>
</dbReference>
<dbReference type="PANTHER" id="PTHR30486:SF6">
    <property type="entry name" value="TYPE IV PILUS RETRACTATION ATPASE PILT"/>
    <property type="match status" value="1"/>
</dbReference>
<dbReference type="PANTHER" id="PTHR30486">
    <property type="entry name" value="TWITCHING MOTILITY PROTEIN PILT"/>
    <property type="match status" value="1"/>
</dbReference>
<dbReference type="Pfam" id="PF00437">
    <property type="entry name" value="T2SSE"/>
    <property type="match status" value="1"/>
</dbReference>
<dbReference type="OrthoDB" id="31341at2157"/>
<organism evidence="3 4">
    <name type="scientific">Promethearchaeum syntrophicum</name>
    <dbReference type="NCBI Taxonomy" id="2594042"/>
    <lineage>
        <taxon>Archaea</taxon>
        <taxon>Promethearchaeati</taxon>
        <taxon>Promethearchaeota</taxon>
        <taxon>Promethearchaeia</taxon>
        <taxon>Promethearchaeales</taxon>
        <taxon>Promethearchaeaceae</taxon>
        <taxon>Promethearchaeum</taxon>
    </lineage>
</organism>
<evidence type="ECO:0000313" key="3">
    <source>
        <dbReference type="EMBL" id="QEE14869.1"/>
    </source>
</evidence>
<evidence type="ECO:0000256" key="1">
    <source>
        <dbReference type="ARBA" id="ARBA00006611"/>
    </source>
</evidence>
<feature type="domain" description="Bacterial type II secretion system protein E" evidence="2">
    <location>
        <begin position="388"/>
        <end position="571"/>
    </location>
</feature>
<sequence>MRKKKFKPIVILDDAKEKNTLKINCKDCEGKKNIEKCLTCILFTLNEINPVKFSDISLNSSLSLKTEEKHLISLLYVLYSSFKKKFSLISCSIDRETCQKEKINNIFLKKFNEKGFIDILEFFFSQPIIEGPSSSISSPCYLCLKRITKKLRFFQRIYKNSHFYQYILSKYGILKISTDFFRNLFPTLKENRNHKPFLINIEKFDKQEEYQYFNQLFDVIISNKKNCPERRYLVKYNIPKKILDSSEMLLNFFKNKLNDLNFTNFTNLGKKICYLKDQIQSLVPNYIPDLDLNDSKKVSFILTIKYLNIEKIFPLLTDPFIEEIFQDSIENKIYINHNKYGRCLTHIQLDINEFESLKTHLILESKQRLDEQHPSLVHFMNNSFFHSRFSIDIAPSHWKNIALDIRKLNKMVYTLSDLIKLRTLSIEMASFLVFCILFRKNITIVGEVNSGKTTFLNALDLYAPKEFRKIYVEETIETLEFPTDSAHQLKYVVDSDYNDENNSKEKEIYKLLHRSGDLIILGEILNKLETVALFHCLSAGLRGFQTTHASSIQGLINRWLVHFQIDKTCLNDLDVIVMMRKIGNRRVVQSINEITYNSQSEKVEIFSLFKYNPVNEEWDLPFQIKKSKILKSINKIINFSQDKYIRLISQLNKIFIDEIRQDFPDNRKIFLPLKKIYHNIKSIDQNIGGI</sequence>
<evidence type="ECO:0000259" key="2">
    <source>
        <dbReference type="Pfam" id="PF00437"/>
    </source>
</evidence>
<reference evidence="3 4" key="2">
    <citation type="journal article" date="2024" name="Int. J. Syst. Evol. Microbiol.">
        <title>Promethearchaeum syntrophicum gen. nov., sp. nov., an anaerobic, obligately syntrophic archaeon, the first isolate of the lineage 'Asgard' archaea, and proposal of the new archaeal phylum Promethearchaeota phyl. nov. and kingdom Promethearchaeati regn. nov.</title>
        <authorList>
            <person name="Imachi H."/>
            <person name="Nobu M.K."/>
            <person name="Kato S."/>
            <person name="Takaki Y."/>
            <person name="Miyazaki M."/>
            <person name="Miyata M."/>
            <person name="Ogawara M."/>
            <person name="Saito Y."/>
            <person name="Sakai S."/>
            <person name="Tahara Y.O."/>
            <person name="Takano Y."/>
            <person name="Tasumi E."/>
            <person name="Uematsu K."/>
            <person name="Yoshimura T."/>
            <person name="Itoh T."/>
            <person name="Ohkuma M."/>
            <person name="Takai K."/>
        </authorList>
    </citation>
    <scope>NUCLEOTIDE SEQUENCE [LARGE SCALE GENOMIC DNA]</scope>
    <source>
        <strain evidence="3 4">MK-D1</strain>
    </source>
</reference>
<comment type="similarity">
    <text evidence="1">Belongs to the GSP E family.</text>
</comment>
<dbReference type="InterPro" id="IPR001482">
    <property type="entry name" value="T2SS/T4SS_dom"/>
</dbReference>
<protein>
    <submittedName>
        <fullName evidence="3">ATPase, T2SS/T4P/T4SS family</fullName>
    </submittedName>
</protein>
<gene>
    <name evidence="3" type="ORF">DSAG12_00690</name>
</gene>
<dbReference type="GeneID" id="41328693"/>
<proteinExistence type="inferred from homology"/>
<dbReference type="AlphaFoldDB" id="A0A5B9D6W4"/>
<reference evidence="3 4" key="1">
    <citation type="journal article" date="2020" name="Nature">
        <title>Isolation of an archaeon at the prokaryote-eukaryote interface.</title>
        <authorList>
            <person name="Imachi H."/>
            <person name="Nobu M.K."/>
            <person name="Nakahara N."/>
            <person name="Morono Y."/>
            <person name="Ogawara M."/>
            <person name="Takaki Y."/>
            <person name="Takano Y."/>
            <person name="Uematsu K."/>
            <person name="Ikuta T."/>
            <person name="Ito M."/>
            <person name="Matsui Y."/>
            <person name="Miyazaki M."/>
            <person name="Murata K."/>
            <person name="Saito Y."/>
            <person name="Sakai S."/>
            <person name="Song C."/>
            <person name="Tasumi E."/>
            <person name="Yamanaka Y."/>
            <person name="Yamaguchi T."/>
            <person name="Kamagata Y."/>
            <person name="Tamaki H."/>
            <person name="Takai K."/>
        </authorList>
    </citation>
    <scope>NUCLEOTIDE SEQUENCE [LARGE SCALE GENOMIC DNA]</scope>
    <source>
        <strain evidence="3 4">MK-D1</strain>
    </source>
</reference>
<dbReference type="KEGG" id="psyt:DSAG12_00690"/>
<dbReference type="GO" id="GO:0016887">
    <property type="term" value="F:ATP hydrolysis activity"/>
    <property type="evidence" value="ECO:0007669"/>
    <property type="project" value="InterPro"/>
</dbReference>
<dbReference type="RefSeq" id="WP_147661805.1">
    <property type="nucleotide sequence ID" value="NZ_CP042905.2"/>
</dbReference>
<accession>A0A5B9D6W4</accession>
<dbReference type="InterPro" id="IPR050921">
    <property type="entry name" value="T4SS_GSP_E_ATPase"/>
</dbReference>
<dbReference type="Gene3D" id="3.30.450.380">
    <property type="match status" value="1"/>
</dbReference>
<name>A0A5B9D6W4_9ARCH</name>
<dbReference type="Gene3D" id="3.40.50.300">
    <property type="entry name" value="P-loop containing nucleotide triphosphate hydrolases"/>
    <property type="match status" value="1"/>
</dbReference>
<dbReference type="InterPro" id="IPR027417">
    <property type="entry name" value="P-loop_NTPase"/>
</dbReference>
<dbReference type="Proteomes" id="UP000321408">
    <property type="component" value="Chromosome"/>
</dbReference>
<keyword evidence="4" id="KW-1185">Reference proteome</keyword>
<evidence type="ECO:0000313" key="4">
    <source>
        <dbReference type="Proteomes" id="UP000321408"/>
    </source>
</evidence>